<organism evidence="1 2">
    <name type="scientific">Leptospira noguchii serovar Panama str. CZ214</name>
    <dbReference type="NCBI Taxonomy" id="1001595"/>
    <lineage>
        <taxon>Bacteria</taxon>
        <taxon>Pseudomonadati</taxon>
        <taxon>Spirochaetota</taxon>
        <taxon>Spirochaetia</taxon>
        <taxon>Leptospirales</taxon>
        <taxon>Leptospiraceae</taxon>
        <taxon>Leptospira</taxon>
    </lineage>
</organism>
<evidence type="ECO:0000313" key="2">
    <source>
        <dbReference type="Proteomes" id="UP000015442"/>
    </source>
</evidence>
<accession>T0FK59</accession>
<gene>
    <name evidence="1" type="ORF">LEP1GSC059_1171</name>
</gene>
<reference evidence="1 2" key="1">
    <citation type="submission" date="2013-05" db="EMBL/GenBank/DDBJ databases">
        <authorList>
            <person name="Harkins D.M."/>
            <person name="Durkin A.S."/>
            <person name="Brinkac L.M."/>
            <person name="Haft D.H."/>
            <person name="Selengut J.D."/>
            <person name="Sanka R."/>
            <person name="DePew J."/>
            <person name="Purushe J."/>
            <person name="Hartskeerl R.A."/>
            <person name="Ahmed A."/>
            <person name="van der Linden H."/>
            <person name="Goris M.G.A."/>
            <person name="Vinetz J.M."/>
            <person name="Sutton G.G."/>
            <person name="Nierman W.C."/>
            <person name="Fouts D.E."/>
        </authorList>
    </citation>
    <scope>NUCLEOTIDE SEQUENCE [LARGE SCALE GENOMIC DNA]</scope>
    <source>
        <strain evidence="1 2">CZ214</strain>
    </source>
</reference>
<dbReference type="AlphaFoldDB" id="T0FK59"/>
<protein>
    <submittedName>
        <fullName evidence="1">Uncharacterized protein</fullName>
    </submittedName>
</protein>
<dbReference type="Proteomes" id="UP000015442">
    <property type="component" value="Unassembled WGS sequence"/>
</dbReference>
<evidence type="ECO:0000313" key="1">
    <source>
        <dbReference type="EMBL" id="EQA70479.1"/>
    </source>
</evidence>
<name>T0FK59_9LEPT</name>
<sequence>MGTTAILSKSFLVKQLGNYHKLRFVCKMMWELTLLEIFYSRRTHLTMGFKF</sequence>
<proteinExistence type="predicted"/>
<dbReference type="EMBL" id="AKWY02000029">
    <property type="protein sequence ID" value="EQA70479.1"/>
    <property type="molecule type" value="Genomic_DNA"/>
</dbReference>
<comment type="caution">
    <text evidence="1">The sequence shown here is derived from an EMBL/GenBank/DDBJ whole genome shotgun (WGS) entry which is preliminary data.</text>
</comment>